<reference evidence="5" key="1">
    <citation type="submission" date="2019-05" db="EMBL/GenBank/DDBJ databases">
        <title>Annotation for the trematode Fasciolopsis buski.</title>
        <authorList>
            <person name="Choi Y.-J."/>
        </authorList>
    </citation>
    <scope>NUCLEOTIDE SEQUENCE</scope>
    <source>
        <strain evidence="5">HT</strain>
        <tissue evidence="5">Whole worm</tissue>
    </source>
</reference>
<accession>A0A8E0RRC8</accession>
<evidence type="ECO:0000256" key="4">
    <source>
        <dbReference type="ARBA" id="ARBA00093287"/>
    </source>
</evidence>
<dbReference type="PANTHER" id="PTHR46317">
    <property type="entry name" value="HYDROLASE OF PHP SUPERFAMILY-RELATED PROTEIN"/>
    <property type="match status" value="1"/>
</dbReference>
<dbReference type="PROSITE" id="PS01091">
    <property type="entry name" value="TATD_3"/>
    <property type="match status" value="1"/>
</dbReference>
<dbReference type="InterPro" id="IPR032466">
    <property type="entry name" value="Metal_Hydrolase"/>
</dbReference>
<dbReference type="EMBL" id="LUCM01006477">
    <property type="protein sequence ID" value="KAA0191221.1"/>
    <property type="molecule type" value="Genomic_DNA"/>
</dbReference>
<dbReference type="Pfam" id="PF01026">
    <property type="entry name" value="TatD_DNase"/>
    <property type="match status" value="1"/>
</dbReference>
<dbReference type="CDD" id="cd01310">
    <property type="entry name" value="TatD_DNAse"/>
    <property type="match status" value="1"/>
</dbReference>
<dbReference type="InterPro" id="IPR018228">
    <property type="entry name" value="DNase_TatD-rel_CS"/>
</dbReference>
<dbReference type="Proteomes" id="UP000728185">
    <property type="component" value="Unassembled WGS sequence"/>
</dbReference>
<keyword evidence="2" id="KW-0479">Metal-binding</keyword>
<dbReference type="OrthoDB" id="413993at2759"/>
<name>A0A8E0RRC8_9TREM</name>
<evidence type="ECO:0000313" key="5">
    <source>
        <dbReference type="EMBL" id="KAA0191221.1"/>
    </source>
</evidence>
<sequence>MDGFRELLQKYSEHLVAIGEIGLDFTPSICTASDSHEVQRHILSTQIRLANRFNLPINVHSRSASKPTIELLRAEGATRVQMHAFDGRPSQALVGVSAGYYFSVPPCVLRSKQKQELVKALPLTHLLLETDSPVLGVSAEERNEPAAVVRSCEYIAEAKGVDVATVRQITSENARKLYPNLQLKQWM</sequence>
<comment type="similarity">
    <text evidence="1">Belongs to the metallo-dependent hydrolases superfamily. TatD-type hydrolase family.</text>
</comment>
<dbReference type="GO" id="GO:0046872">
    <property type="term" value="F:metal ion binding"/>
    <property type="evidence" value="ECO:0007669"/>
    <property type="project" value="UniProtKB-KW"/>
</dbReference>
<evidence type="ECO:0000256" key="3">
    <source>
        <dbReference type="ARBA" id="ARBA00022801"/>
    </source>
</evidence>
<dbReference type="SUPFAM" id="SSF51556">
    <property type="entry name" value="Metallo-dependent hydrolases"/>
    <property type="match status" value="1"/>
</dbReference>
<gene>
    <name evidence="5" type="ORF">FBUS_02811</name>
</gene>
<comment type="caution">
    <text evidence="5">The sequence shown here is derived from an EMBL/GenBank/DDBJ whole genome shotgun (WGS) entry which is preliminary data.</text>
</comment>
<comment type="function">
    <text evidence="4">Exhibits 3'-exonuclease activities and apurinic/apyrimidinic (AP) endonuclease (in vitro). Show preferential AP endonuclease activity on double-stranded DNA substrates and 3'- exonuclease activity on single-stranded DNA.</text>
</comment>
<organism evidence="5 6">
    <name type="scientific">Fasciolopsis buskii</name>
    <dbReference type="NCBI Taxonomy" id="27845"/>
    <lineage>
        <taxon>Eukaryota</taxon>
        <taxon>Metazoa</taxon>
        <taxon>Spiralia</taxon>
        <taxon>Lophotrochozoa</taxon>
        <taxon>Platyhelminthes</taxon>
        <taxon>Trematoda</taxon>
        <taxon>Digenea</taxon>
        <taxon>Plagiorchiida</taxon>
        <taxon>Echinostomata</taxon>
        <taxon>Echinostomatoidea</taxon>
        <taxon>Fasciolidae</taxon>
        <taxon>Fasciolopsis</taxon>
    </lineage>
</organism>
<dbReference type="AlphaFoldDB" id="A0A8E0RRC8"/>
<dbReference type="PANTHER" id="PTHR46317:SF1">
    <property type="entry name" value="HYDROLASE, TATD FAMILY"/>
    <property type="match status" value="1"/>
</dbReference>
<evidence type="ECO:0000256" key="1">
    <source>
        <dbReference type="ARBA" id="ARBA00009275"/>
    </source>
</evidence>
<proteinExistence type="inferred from homology"/>
<evidence type="ECO:0000313" key="6">
    <source>
        <dbReference type="Proteomes" id="UP000728185"/>
    </source>
</evidence>
<dbReference type="GO" id="GO:0016788">
    <property type="term" value="F:hydrolase activity, acting on ester bonds"/>
    <property type="evidence" value="ECO:0007669"/>
    <property type="project" value="InterPro"/>
</dbReference>
<dbReference type="InterPro" id="IPR001130">
    <property type="entry name" value="TatD-like"/>
</dbReference>
<keyword evidence="3" id="KW-0378">Hydrolase</keyword>
<protein>
    <submittedName>
        <fullName evidence="5">Deoxyribonuclease domain containing protein</fullName>
    </submittedName>
</protein>
<keyword evidence="6" id="KW-1185">Reference proteome</keyword>
<dbReference type="Gene3D" id="3.20.20.140">
    <property type="entry name" value="Metal-dependent hydrolases"/>
    <property type="match status" value="1"/>
</dbReference>
<evidence type="ECO:0000256" key="2">
    <source>
        <dbReference type="ARBA" id="ARBA00022723"/>
    </source>
</evidence>